<dbReference type="InParanoid" id="B0DKW5"/>
<dbReference type="GeneID" id="6080286"/>
<protein>
    <submittedName>
        <fullName evidence="1">Predicted protein</fullName>
    </submittedName>
</protein>
<sequence>MASKYLQMIGSCSKKSRTTARRHLREVGHNLGGKTFPSTQSTITKVYKTFALRLSPVIQKVIVNTLLIGEVYASIPRSLTYFAKVARLMGAPRRCCIFAIRYLLEAC</sequence>
<dbReference type="Proteomes" id="UP000001194">
    <property type="component" value="Unassembled WGS sequence"/>
</dbReference>
<name>B0DKW5_LACBS</name>
<evidence type="ECO:0000313" key="2">
    <source>
        <dbReference type="Proteomes" id="UP000001194"/>
    </source>
</evidence>
<evidence type="ECO:0000313" key="1">
    <source>
        <dbReference type="EMBL" id="EDR04810.1"/>
    </source>
</evidence>
<dbReference type="HOGENOM" id="CLU_2210491_0_0_1"/>
<dbReference type="AlphaFoldDB" id="B0DKW5"/>
<proteinExistence type="predicted"/>
<keyword evidence="2" id="KW-1185">Reference proteome</keyword>
<reference evidence="1 2" key="1">
    <citation type="journal article" date="2008" name="Nature">
        <title>The genome of Laccaria bicolor provides insights into mycorrhizal symbiosis.</title>
        <authorList>
            <person name="Martin F."/>
            <person name="Aerts A."/>
            <person name="Ahren D."/>
            <person name="Brun A."/>
            <person name="Danchin E.G.J."/>
            <person name="Duchaussoy F."/>
            <person name="Gibon J."/>
            <person name="Kohler A."/>
            <person name="Lindquist E."/>
            <person name="Pereda V."/>
            <person name="Salamov A."/>
            <person name="Shapiro H.J."/>
            <person name="Wuyts J."/>
            <person name="Blaudez D."/>
            <person name="Buee M."/>
            <person name="Brokstein P."/>
            <person name="Canbaeck B."/>
            <person name="Cohen D."/>
            <person name="Courty P.E."/>
            <person name="Coutinho P.M."/>
            <person name="Delaruelle C."/>
            <person name="Detter J.C."/>
            <person name="Deveau A."/>
            <person name="DiFazio S."/>
            <person name="Duplessis S."/>
            <person name="Fraissinet-Tachet L."/>
            <person name="Lucic E."/>
            <person name="Frey-Klett P."/>
            <person name="Fourrey C."/>
            <person name="Feussner I."/>
            <person name="Gay G."/>
            <person name="Grimwood J."/>
            <person name="Hoegger P.J."/>
            <person name="Jain P."/>
            <person name="Kilaru S."/>
            <person name="Labbe J."/>
            <person name="Lin Y.C."/>
            <person name="Legue V."/>
            <person name="Le Tacon F."/>
            <person name="Marmeisse R."/>
            <person name="Melayah D."/>
            <person name="Montanini B."/>
            <person name="Muratet M."/>
            <person name="Nehls U."/>
            <person name="Niculita-Hirzel H."/>
            <person name="Oudot-Le Secq M.P."/>
            <person name="Peter M."/>
            <person name="Quesneville H."/>
            <person name="Rajashekar B."/>
            <person name="Reich M."/>
            <person name="Rouhier N."/>
            <person name="Schmutz J."/>
            <person name="Yin T."/>
            <person name="Chalot M."/>
            <person name="Henrissat B."/>
            <person name="Kuees U."/>
            <person name="Lucas S."/>
            <person name="Van de Peer Y."/>
            <person name="Podila G.K."/>
            <person name="Polle A."/>
            <person name="Pukkila P.J."/>
            <person name="Richardson P.M."/>
            <person name="Rouze P."/>
            <person name="Sanders I.R."/>
            <person name="Stajich J.E."/>
            <person name="Tunlid A."/>
            <person name="Tuskan G."/>
            <person name="Grigoriev I.V."/>
        </authorList>
    </citation>
    <scope>NUCLEOTIDE SEQUENCE [LARGE SCALE GENOMIC DNA]</scope>
    <source>
        <strain evidence="2">S238N-H82 / ATCC MYA-4686</strain>
    </source>
</reference>
<dbReference type="KEGG" id="lbc:LACBIDRAFT_330314"/>
<accession>B0DKW5</accession>
<dbReference type="EMBL" id="DS547116">
    <property type="protein sequence ID" value="EDR04810.1"/>
    <property type="molecule type" value="Genomic_DNA"/>
</dbReference>
<organism evidence="2">
    <name type="scientific">Laccaria bicolor (strain S238N-H82 / ATCC MYA-4686)</name>
    <name type="common">Bicoloured deceiver</name>
    <name type="synonym">Laccaria laccata var. bicolor</name>
    <dbReference type="NCBI Taxonomy" id="486041"/>
    <lineage>
        <taxon>Eukaryota</taxon>
        <taxon>Fungi</taxon>
        <taxon>Dikarya</taxon>
        <taxon>Basidiomycota</taxon>
        <taxon>Agaricomycotina</taxon>
        <taxon>Agaricomycetes</taxon>
        <taxon>Agaricomycetidae</taxon>
        <taxon>Agaricales</taxon>
        <taxon>Agaricineae</taxon>
        <taxon>Hydnangiaceae</taxon>
        <taxon>Laccaria</taxon>
    </lineage>
</organism>
<gene>
    <name evidence="1" type="ORF">LACBIDRAFT_330314</name>
</gene>
<dbReference type="RefSeq" id="XP_001884634.1">
    <property type="nucleotide sequence ID" value="XM_001884599.1"/>
</dbReference>